<organism evidence="2">
    <name type="scientific">hydrothermal vent metagenome</name>
    <dbReference type="NCBI Taxonomy" id="652676"/>
    <lineage>
        <taxon>unclassified sequences</taxon>
        <taxon>metagenomes</taxon>
        <taxon>ecological metagenomes</taxon>
    </lineage>
</organism>
<proteinExistence type="predicted"/>
<dbReference type="NCBIfam" id="NF033547">
    <property type="entry name" value="transpos_IS1595"/>
    <property type="match status" value="1"/>
</dbReference>
<feature type="domain" description="ISXO2-like transposase" evidence="1">
    <location>
        <begin position="128"/>
        <end position="267"/>
    </location>
</feature>
<sequence>MIKFEGRNAQEFYVRFNSVENCKEYLADIKWGDGFVCVQCTHTGCQVRINKSRTCNKCSYTESPTAGTLFHKVKFGLDKAFIICFEMSTSSKSFSAKYMAVRVGTTRHTARLFMHKVREAMKSSENHPMNGKVEVDEFVVGGQEEGKIGRSYDSKKKKAVVSLELSDKNEINRMYIKQIKDFSAKELNCIFDTHIGENAKITTDLWRGYTPIAKKYNITQIPSDKGKNFKILHTMIHQVKSWLRTTYSWVSDSHINRYFDEFCYRLNRCRSKKTIFHNLMARMVKSPKIFQSQIICN</sequence>
<dbReference type="EMBL" id="UOFL01000074">
    <property type="protein sequence ID" value="VAW75192.1"/>
    <property type="molecule type" value="Genomic_DNA"/>
</dbReference>
<dbReference type="AlphaFoldDB" id="A0A3B0YIR0"/>
<evidence type="ECO:0000259" key="1">
    <source>
        <dbReference type="SMART" id="SM01126"/>
    </source>
</evidence>
<reference evidence="2" key="1">
    <citation type="submission" date="2018-06" db="EMBL/GenBank/DDBJ databases">
        <authorList>
            <person name="Zhirakovskaya E."/>
        </authorList>
    </citation>
    <scope>NUCLEOTIDE SEQUENCE</scope>
</reference>
<name>A0A3B0YIR0_9ZZZZ</name>
<protein>
    <recommendedName>
        <fullName evidence="1">ISXO2-like transposase domain-containing protein</fullName>
    </recommendedName>
</protein>
<dbReference type="Pfam" id="PF12762">
    <property type="entry name" value="DDE_Tnp_IS1595"/>
    <property type="match status" value="1"/>
</dbReference>
<gene>
    <name evidence="2" type="ORF">MNBD_GAMMA12-2250</name>
</gene>
<dbReference type="SMART" id="SM01126">
    <property type="entry name" value="DDE_Tnp_IS1595"/>
    <property type="match status" value="1"/>
</dbReference>
<evidence type="ECO:0000313" key="2">
    <source>
        <dbReference type="EMBL" id="VAW75192.1"/>
    </source>
</evidence>
<dbReference type="InterPro" id="IPR024445">
    <property type="entry name" value="Tnp_ISXO2-like"/>
</dbReference>
<accession>A0A3B0YIR0</accession>